<evidence type="ECO:0000259" key="10">
    <source>
        <dbReference type="Pfam" id="PF21082"/>
    </source>
</evidence>
<feature type="compositionally biased region" description="Acidic residues" evidence="7">
    <location>
        <begin position="417"/>
        <end position="434"/>
    </location>
</feature>
<feature type="domain" description="Mechanosensitive ion channel MscS" evidence="9">
    <location>
        <begin position="186"/>
        <end position="251"/>
    </location>
</feature>
<feature type="transmembrane region" description="Helical" evidence="8">
    <location>
        <begin position="140"/>
        <end position="159"/>
    </location>
</feature>
<protein>
    <submittedName>
        <fullName evidence="11">Mechanosensitive ion channel (MscS)</fullName>
    </submittedName>
</protein>
<evidence type="ECO:0000256" key="1">
    <source>
        <dbReference type="ARBA" id="ARBA00004651"/>
    </source>
</evidence>
<sequence>MTLTDSALEYWDIIDAMDWWIRLIIGLACSIIAGATVQLIAKGPVVKLISKSDNKYDDTIFDLATPLINVGVVLTGLWLTIMWVFESDSTNSMMFAKLIIIILVYMFARFAVQIVELFVPVVIENLNKRADMDLGGIESLIFSGLKIAIWVGAAMVVFAQLNIDITGILASATIISLVVGMALKETASNLVSGMMMVMDKPFEVGDKVTVMGVTGKVVDVGIMSTKIKTSQDHQVVIPNKSISGKEVINFAKGGPEDTPKRVNLRLNIGVGYDEEPAHVKQMLLDVVRECDYIIDNPPPTALFRDMLDSALLFRLNCWVRDYSDEWVARDWILTRVLERCIDEHIDIPYPHMQLKYDSASVMEKQAEMNAADEERKSAEKDRIKAEARIKEEAESTARMNARKEMRARIEELNAALEAEEAEESEEPEDPDDPEGGISQNRLNMLAEIRELEHKLDEGSGDDD</sequence>
<dbReference type="SUPFAM" id="SSF82861">
    <property type="entry name" value="Mechanosensitive channel protein MscS (YggB), transmembrane region"/>
    <property type="match status" value="1"/>
</dbReference>
<dbReference type="AlphaFoldDB" id="A0A075H647"/>
<comment type="similarity">
    <text evidence="2">Belongs to the MscS (TC 1.A.23) family.</text>
</comment>
<keyword evidence="3" id="KW-1003">Cell membrane</keyword>
<dbReference type="InterPro" id="IPR045275">
    <property type="entry name" value="MscS_archaea/bacteria_type"/>
</dbReference>
<feature type="region of interest" description="Disordered" evidence="7">
    <location>
        <begin position="388"/>
        <end position="443"/>
    </location>
</feature>
<feature type="transmembrane region" description="Helical" evidence="8">
    <location>
        <begin position="165"/>
        <end position="183"/>
    </location>
</feature>
<evidence type="ECO:0000256" key="2">
    <source>
        <dbReference type="ARBA" id="ARBA00008017"/>
    </source>
</evidence>
<keyword evidence="6 8" id="KW-0472">Membrane</keyword>
<dbReference type="Gene3D" id="1.10.287.1260">
    <property type="match status" value="1"/>
</dbReference>
<evidence type="ECO:0000256" key="7">
    <source>
        <dbReference type="SAM" id="MobiDB-lite"/>
    </source>
</evidence>
<dbReference type="InterPro" id="IPR049278">
    <property type="entry name" value="MS_channel_C"/>
</dbReference>
<accession>A0A075H647</accession>
<dbReference type="InterPro" id="IPR011014">
    <property type="entry name" value="MscS_channel_TM-2"/>
</dbReference>
<evidence type="ECO:0000256" key="3">
    <source>
        <dbReference type="ARBA" id="ARBA00022475"/>
    </source>
</evidence>
<dbReference type="InterPro" id="IPR006685">
    <property type="entry name" value="MscS_channel_2nd"/>
</dbReference>
<dbReference type="Pfam" id="PF00924">
    <property type="entry name" value="MS_channel_2nd"/>
    <property type="match status" value="1"/>
</dbReference>
<dbReference type="SUPFAM" id="SSF50182">
    <property type="entry name" value="Sm-like ribonucleoproteins"/>
    <property type="match status" value="1"/>
</dbReference>
<dbReference type="PANTHER" id="PTHR30221:SF1">
    <property type="entry name" value="SMALL-CONDUCTANCE MECHANOSENSITIVE CHANNEL"/>
    <property type="match status" value="1"/>
</dbReference>
<dbReference type="PANTHER" id="PTHR30221">
    <property type="entry name" value="SMALL-CONDUCTANCE MECHANOSENSITIVE CHANNEL"/>
    <property type="match status" value="1"/>
</dbReference>
<organism evidence="11">
    <name type="scientific">uncultured marine group II/III euryarchaeote KM3_53_G07</name>
    <dbReference type="NCBI Taxonomy" id="1456458"/>
    <lineage>
        <taxon>Archaea</taxon>
        <taxon>Methanobacteriati</taxon>
        <taxon>Methanobacteriota</taxon>
        <taxon>environmental samples</taxon>
    </lineage>
</organism>
<feature type="transmembrane region" description="Helical" evidence="8">
    <location>
        <begin position="60"/>
        <end position="83"/>
    </location>
</feature>
<feature type="transmembrane region" description="Helical" evidence="8">
    <location>
        <begin position="20"/>
        <end position="40"/>
    </location>
</feature>
<evidence type="ECO:0000256" key="5">
    <source>
        <dbReference type="ARBA" id="ARBA00022989"/>
    </source>
</evidence>
<evidence type="ECO:0000259" key="9">
    <source>
        <dbReference type="Pfam" id="PF00924"/>
    </source>
</evidence>
<dbReference type="EMBL" id="KF900929">
    <property type="protein sequence ID" value="AIF11876.1"/>
    <property type="molecule type" value="Genomic_DNA"/>
</dbReference>
<dbReference type="SUPFAM" id="SSF82689">
    <property type="entry name" value="Mechanosensitive channel protein MscS (YggB), C-terminal domain"/>
    <property type="match status" value="1"/>
</dbReference>
<evidence type="ECO:0000256" key="8">
    <source>
        <dbReference type="SAM" id="Phobius"/>
    </source>
</evidence>
<dbReference type="GO" id="GO:0008381">
    <property type="term" value="F:mechanosensitive monoatomic ion channel activity"/>
    <property type="evidence" value="ECO:0007669"/>
    <property type="project" value="InterPro"/>
</dbReference>
<keyword evidence="4 8" id="KW-0812">Transmembrane</keyword>
<feature type="transmembrane region" description="Helical" evidence="8">
    <location>
        <begin position="95"/>
        <end position="119"/>
    </location>
</feature>
<evidence type="ECO:0000313" key="11">
    <source>
        <dbReference type="EMBL" id="AIF11876.1"/>
    </source>
</evidence>
<dbReference type="GO" id="GO:0005886">
    <property type="term" value="C:plasma membrane"/>
    <property type="evidence" value="ECO:0007669"/>
    <property type="project" value="UniProtKB-SubCell"/>
</dbReference>
<comment type="subcellular location">
    <subcellularLocation>
        <location evidence="1">Cell membrane</location>
        <topology evidence="1">Multi-pass membrane protein</topology>
    </subcellularLocation>
</comment>
<feature type="compositionally biased region" description="Basic and acidic residues" evidence="7">
    <location>
        <begin position="388"/>
        <end position="411"/>
    </location>
</feature>
<dbReference type="Gene3D" id="2.30.30.60">
    <property type="match status" value="1"/>
</dbReference>
<feature type="domain" description="Mechanosensitive ion channel MscS C-terminal" evidence="10">
    <location>
        <begin position="265"/>
        <end position="347"/>
    </location>
</feature>
<keyword evidence="5 8" id="KW-1133">Transmembrane helix</keyword>
<evidence type="ECO:0000256" key="6">
    <source>
        <dbReference type="ARBA" id="ARBA00023136"/>
    </source>
</evidence>
<dbReference type="InterPro" id="IPR023408">
    <property type="entry name" value="MscS_beta-dom_sf"/>
</dbReference>
<proteinExistence type="inferred from homology"/>
<dbReference type="InterPro" id="IPR010920">
    <property type="entry name" value="LSM_dom_sf"/>
</dbReference>
<dbReference type="InterPro" id="IPR011066">
    <property type="entry name" value="MscS_channel_C_sf"/>
</dbReference>
<evidence type="ECO:0000256" key="4">
    <source>
        <dbReference type="ARBA" id="ARBA00022692"/>
    </source>
</evidence>
<dbReference type="Pfam" id="PF21082">
    <property type="entry name" value="MS_channel_3rd"/>
    <property type="match status" value="1"/>
</dbReference>
<dbReference type="Gene3D" id="3.30.70.100">
    <property type="match status" value="1"/>
</dbReference>
<reference evidence="11" key="1">
    <citation type="journal article" date="2014" name="Genome Biol. Evol.">
        <title>Pangenome evidence for extensive interdomain horizontal transfer affecting lineage core and shell genes in uncultured planktonic thaumarchaeota and euryarchaeota.</title>
        <authorList>
            <person name="Deschamps P."/>
            <person name="Zivanovic Y."/>
            <person name="Moreira D."/>
            <person name="Rodriguez-Valera F."/>
            <person name="Lopez-Garcia P."/>
        </authorList>
    </citation>
    <scope>NUCLEOTIDE SEQUENCE</scope>
</reference>
<name>A0A075H647_9EURY</name>